<gene>
    <name evidence="2" type="primary">tsaB</name>
    <name evidence="2" type="ORF">TFUB20_01883</name>
</gene>
<dbReference type="OrthoDB" id="9784166at2"/>
<dbReference type="CDD" id="cd24032">
    <property type="entry name" value="ASKHA_NBD_TsaB"/>
    <property type="match status" value="1"/>
</dbReference>
<dbReference type="SUPFAM" id="SSF53067">
    <property type="entry name" value="Actin-like ATPase domain"/>
    <property type="match status" value="2"/>
</dbReference>
<dbReference type="NCBIfam" id="TIGR03725">
    <property type="entry name" value="T6A_YeaZ"/>
    <property type="match status" value="1"/>
</dbReference>
<dbReference type="Pfam" id="PF00814">
    <property type="entry name" value="TsaD"/>
    <property type="match status" value="1"/>
</dbReference>
<dbReference type="EMBL" id="FMMM01000067">
    <property type="protein sequence ID" value="SCQ22912.1"/>
    <property type="molecule type" value="Genomic_DNA"/>
</dbReference>
<proteinExistence type="predicted"/>
<sequence precursor="true">MRILHIETSTKVCSVALSEGGGIVFEKVSFEGPSHASLAGLFVEEALFMAKGALDAVAVSAGPGSYTGLRIGISLAKGLCVGAGVPLIAVPTLELLASEAIRKHGDTDCLYCAMMDARRMEVYSALYNARLQLVRETRAEIITPESYASWRETRRICFFGDGATKCQPVLTSENTVFLDEIYPLAAAMVPLAEEAFLEKRLVDTAYFEPLYLKEFIATPPKNKVLGK</sequence>
<reference evidence="2 3" key="1">
    <citation type="submission" date="2016-09" db="EMBL/GenBank/DDBJ databases">
        <authorList>
            <person name="Capua I."/>
            <person name="De Benedictis P."/>
            <person name="Joannis T."/>
            <person name="Lombin L.H."/>
            <person name="Cattoli G."/>
        </authorList>
    </citation>
    <scope>NUCLEOTIDE SEQUENCE [LARGE SCALE GENOMIC DNA]</scope>
    <source>
        <strain evidence="2 3">UB20</strain>
    </source>
</reference>
<dbReference type="AlphaFoldDB" id="A0A1D3UPA9"/>
<dbReference type="RefSeq" id="WP_060831840.1">
    <property type="nucleotide sequence ID" value="NZ_CAUVBS010000061.1"/>
</dbReference>
<organism evidence="2 3">
    <name type="scientific">Tannerella forsythia</name>
    <name type="common">Bacteroides forsythus</name>
    <dbReference type="NCBI Taxonomy" id="28112"/>
    <lineage>
        <taxon>Bacteria</taxon>
        <taxon>Pseudomonadati</taxon>
        <taxon>Bacteroidota</taxon>
        <taxon>Bacteroidia</taxon>
        <taxon>Bacteroidales</taxon>
        <taxon>Tannerellaceae</taxon>
        <taxon>Tannerella</taxon>
    </lineage>
</organism>
<accession>A0A1D3UPA9</accession>
<evidence type="ECO:0000313" key="2">
    <source>
        <dbReference type="EMBL" id="SCQ22912.1"/>
    </source>
</evidence>
<name>A0A1D3UPA9_TANFO</name>
<dbReference type="GO" id="GO:0002949">
    <property type="term" value="P:tRNA threonylcarbamoyladenosine modification"/>
    <property type="evidence" value="ECO:0007669"/>
    <property type="project" value="InterPro"/>
</dbReference>
<dbReference type="InterPro" id="IPR000905">
    <property type="entry name" value="Gcp-like_dom"/>
</dbReference>
<feature type="domain" description="Gcp-like" evidence="1">
    <location>
        <begin position="21"/>
        <end position="143"/>
    </location>
</feature>
<evidence type="ECO:0000259" key="1">
    <source>
        <dbReference type="Pfam" id="PF00814"/>
    </source>
</evidence>
<dbReference type="InterPro" id="IPR043129">
    <property type="entry name" value="ATPase_NBD"/>
</dbReference>
<protein>
    <submittedName>
        <fullName evidence="2">tRNA threonylcarbamoyladenosine biosynthesis protein TsaB</fullName>
    </submittedName>
</protein>
<dbReference type="InterPro" id="IPR022496">
    <property type="entry name" value="T6A_TsaB"/>
</dbReference>
<dbReference type="Gene3D" id="3.30.420.40">
    <property type="match status" value="2"/>
</dbReference>
<dbReference type="Proteomes" id="UP000182057">
    <property type="component" value="Unassembled WGS sequence"/>
</dbReference>
<evidence type="ECO:0000313" key="3">
    <source>
        <dbReference type="Proteomes" id="UP000182057"/>
    </source>
</evidence>